<keyword evidence="1" id="KW-0472">Membrane</keyword>
<accession>A0ABD0PTC0</accession>
<sequence>PKPPFSPIPSVLPPSLPWPVIIGIPAGVVFILGTVLLWFCQSRKHCSSGAIISAQTLPNGHRQPPRDRALAAADKDCIGSVTYEEYLAQQQQQQLLLAQAAPKVYPKIYSDIHTHTHSHVDGKIHQHQHIHYQC</sequence>
<dbReference type="Proteomes" id="UP001529510">
    <property type="component" value="Unassembled WGS sequence"/>
</dbReference>
<dbReference type="EMBL" id="JAMKFB020000014">
    <property type="protein sequence ID" value="KAL0176598.1"/>
    <property type="molecule type" value="Genomic_DNA"/>
</dbReference>
<feature type="non-terminal residue" evidence="2">
    <location>
        <position position="1"/>
    </location>
</feature>
<keyword evidence="3" id="KW-1185">Reference proteome</keyword>
<organism evidence="2 3">
    <name type="scientific">Cirrhinus mrigala</name>
    <name type="common">Mrigala</name>
    <dbReference type="NCBI Taxonomy" id="683832"/>
    <lineage>
        <taxon>Eukaryota</taxon>
        <taxon>Metazoa</taxon>
        <taxon>Chordata</taxon>
        <taxon>Craniata</taxon>
        <taxon>Vertebrata</taxon>
        <taxon>Euteleostomi</taxon>
        <taxon>Actinopterygii</taxon>
        <taxon>Neopterygii</taxon>
        <taxon>Teleostei</taxon>
        <taxon>Ostariophysi</taxon>
        <taxon>Cypriniformes</taxon>
        <taxon>Cyprinidae</taxon>
        <taxon>Labeoninae</taxon>
        <taxon>Labeonini</taxon>
        <taxon>Cirrhinus</taxon>
    </lineage>
</organism>
<comment type="caution">
    <text evidence="2">The sequence shown here is derived from an EMBL/GenBank/DDBJ whole genome shotgun (WGS) entry which is preliminary data.</text>
</comment>
<feature type="transmembrane region" description="Helical" evidence="1">
    <location>
        <begin position="20"/>
        <end position="40"/>
    </location>
</feature>
<dbReference type="AlphaFoldDB" id="A0ABD0PTC0"/>
<gene>
    <name evidence="2" type="ORF">M9458_028928</name>
</gene>
<protein>
    <submittedName>
        <fullName evidence="2">Uncharacterized protein</fullName>
    </submittedName>
</protein>
<name>A0ABD0PTC0_CIRMR</name>
<proteinExistence type="predicted"/>
<keyword evidence="1" id="KW-0812">Transmembrane</keyword>
<keyword evidence="1" id="KW-1133">Transmembrane helix</keyword>
<evidence type="ECO:0000313" key="3">
    <source>
        <dbReference type="Proteomes" id="UP001529510"/>
    </source>
</evidence>
<evidence type="ECO:0000313" key="2">
    <source>
        <dbReference type="EMBL" id="KAL0176598.1"/>
    </source>
</evidence>
<reference evidence="2 3" key="1">
    <citation type="submission" date="2024-05" db="EMBL/GenBank/DDBJ databases">
        <title>Genome sequencing and assembly of Indian major carp, Cirrhinus mrigala (Hamilton, 1822).</title>
        <authorList>
            <person name="Mohindra V."/>
            <person name="Chowdhury L.M."/>
            <person name="Lal K."/>
            <person name="Jena J.K."/>
        </authorList>
    </citation>
    <scope>NUCLEOTIDE SEQUENCE [LARGE SCALE GENOMIC DNA]</scope>
    <source>
        <strain evidence="2">CM1030</strain>
        <tissue evidence="2">Blood</tissue>
    </source>
</reference>
<evidence type="ECO:0000256" key="1">
    <source>
        <dbReference type="SAM" id="Phobius"/>
    </source>
</evidence>